<dbReference type="STRING" id="633697.EubceDRAFT1_1333"/>
<dbReference type="AlphaFoldDB" id="I5ATM2"/>
<dbReference type="HOGENOM" id="CLU_862617_0_0_9"/>
<evidence type="ECO:0000256" key="1">
    <source>
        <dbReference type="SAM" id="Coils"/>
    </source>
</evidence>
<keyword evidence="3" id="KW-1185">Reference proteome</keyword>
<organism evidence="2 3">
    <name type="scientific">Eubacterium cellulosolvens (strain ATCC 43171 / JCM 9499 / 6)</name>
    <name type="common">Cillobacterium cellulosolvens</name>
    <dbReference type="NCBI Taxonomy" id="633697"/>
    <lineage>
        <taxon>Bacteria</taxon>
        <taxon>Bacillati</taxon>
        <taxon>Bacillota</taxon>
        <taxon>Clostridia</taxon>
        <taxon>Eubacteriales</taxon>
        <taxon>Eubacteriaceae</taxon>
        <taxon>Eubacterium</taxon>
    </lineage>
</organism>
<reference evidence="2 3" key="1">
    <citation type="submission" date="2010-08" db="EMBL/GenBank/DDBJ databases">
        <authorList>
            <consortium name="US DOE Joint Genome Institute (JGI-PGF)"/>
            <person name="Lucas S."/>
            <person name="Copeland A."/>
            <person name="Lapidus A."/>
            <person name="Cheng J.-F."/>
            <person name="Bruce D."/>
            <person name="Goodwin L."/>
            <person name="Pitluck S."/>
            <person name="Land M.L."/>
            <person name="Hauser L."/>
            <person name="Chang Y.-J."/>
            <person name="Anderson I.J."/>
            <person name="Johnson E."/>
            <person name="Mulhopadhyay B."/>
            <person name="Kyrpides N."/>
            <person name="Woyke T.J."/>
        </authorList>
    </citation>
    <scope>NUCLEOTIDE SEQUENCE [LARGE SCALE GENOMIC DNA]</scope>
    <source>
        <strain evidence="2 3">6</strain>
    </source>
</reference>
<name>I5ATM2_EUBC6</name>
<dbReference type="Proteomes" id="UP000005753">
    <property type="component" value="Chromosome"/>
</dbReference>
<dbReference type="EMBL" id="CM001487">
    <property type="protein sequence ID" value="EIM57145.1"/>
    <property type="molecule type" value="Genomic_DNA"/>
</dbReference>
<sequence length="322" mass="36332">MTSIDSEGEGYWASQSQVYDANSSQYNVPVVKVGYLDHNNRNHTVSLKLDYFYVNNKYQSHYIKSDALEIPSDMVDAHFSEDMSELRQEAEELENAVLLDEASNVGLAMLSIIAPEAGVPLSALKTITTGTFSKKGLTVYDGIKNAYGLDNKADATVGHSLTILERFFNYDRTMKDIKLKEKKLQDDYIDDKFGSGVEINVDGNTKIVARGIIDPKEAYLIGRWEREGICAFTDVDKRSYDNIESRIDFTKYALQEGDEFVDNMKRILRGGKPGAFSEIPKDDVYRIQEIIDEEGLCGFEDAYTNKISDSFRLSDAYAEELK</sequence>
<keyword evidence="1" id="KW-0175">Coiled coil</keyword>
<feature type="coiled-coil region" evidence="1">
    <location>
        <begin position="76"/>
        <end position="103"/>
    </location>
</feature>
<protein>
    <submittedName>
        <fullName evidence="2">Uncharacterized protein</fullName>
    </submittedName>
</protein>
<gene>
    <name evidence="2" type="ORF">EubceDRAFT1_1333</name>
</gene>
<evidence type="ECO:0000313" key="2">
    <source>
        <dbReference type="EMBL" id="EIM57145.1"/>
    </source>
</evidence>
<proteinExistence type="predicted"/>
<evidence type="ECO:0000313" key="3">
    <source>
        <dbReference type="Proteomes" id="UP000005753"/>
    </source>
</evidence>
<reference evidence="2 3" key="2">
    <citation type="submission" date="2012-02" db="EMBL/GenBank/DDBJ databases">
        <title>Improved High-Quality Draft sequence of Eubacterium cellulosolvens 6.</title>
        <authorList>
            <consortium name="US DOE Joint Genome Institute"/>
            <person name="Lucas S."/>
            <person name="Han J."/>
            <person name="Lapidus A."/>
            <person name="Cheng J.-F."/>
            <person name="Goodwin L."/>
            <person name="Pitluck S."/>
            <person name="Peters L."/>
            <person name="Mikhailova N."/>
            <person name="Gu W."/>
            <person name="Detter J.C."/>
            <person name="Han C."/>
            <person name="Tapia R."/>
            <person name="Land M."/>
            <person name="Hauser L."/>
            <person name="Kyrpides N."/>
            <person name="Ivanova N."/>
            <person name="Pagani I."/>
            <person name="Johnson E."/>
            <person name="Mukhopadhyay B."/>
            <person name="Anderson I."/>
            <person name="Woyke T."/>
        </authorList>
    </citation>
    <scope>NUCLEOTIDE SEQUENCE [LARGE SCALE GENOMIC DNA]</scope>
    <source>
        <strain evidence="2 3">6</strain>
    </source>
</reference>
<accession>I5ATM2</accession>